<organism evidence="1">
    <name type="scientific">Ovis aries</name>
    <name type="common">Sheep</name>
    <dbReference type="NCBI Taxonomy" id="9940"/>
    <lineage>
        <taxon>Eukaryota</taxon>
        <taxon>Metazoa</taxon>
        <taxon>Chordata</taxon>
        <taxon>Craniata</taxon>
        <taxon>Vertebrata</taxon>
        <taxon>Euteleostomi</taxon>
        <taxon>Mammalia</taxon>
        <taxon>Eutheria</taxon>
        <taxon>Laurasiatheria</taxon>
        <taxon>Artiodactyla</taxon>
        <taxon>Ruminantia</taxon>
        <taxon>Pecora</taxon>
        <taxon>Bovidae</taxon>
        <taxon>Caprinae</taxon>
        <taxon>Ovis</taxon>
    </lineage>
</organism>
<protein>
    <submittedName>
        <fullName evidence="1">Uncharacterized protein</fullName>
    </submittedName>
</protein>
<evidence type="ECO:0000313" key="1">
    <source>
        <dbReference type="Ensembl" id="ENSOARP00020028550.2"/>
    </source>
</evidence>
<dbReference type="Ensembl" id="ENSOART00020034575.2">
    <property type="protein sequence ID" value="ENSOARP00020028550.2"/>
    <property type="gene ID" value="ENSOARG00020022326.2"/>
</dbReference>
<sequence>RSILTAADNKEKIEEEGPLRTYVRRLECIDSCSSLSIKFYAKFPKQCTFLNIVAEREGDVYQVGSKGDGTTEEETQQYEELNKERGIPPEHVKDLTQTDDCPQ</sequence>
<reference evidence="1" key="2">
    <citation type="submission" date="2025-08" db="UniProtKB">
        <authorList>
            <consortium name="Ensembl"/>
        </authorList>
    </citation>
    <scope>IDENTIFICATION</scope>
</reference>
<reference evidence="1" key="1">
    <citation type="submission" date="2020-11" db="EMBL/GenBank/DDBJ databases">
        <authorList>
            <person name="Davenport K.M."/>
            <person name="Bickhart D.M."/>
            <person name="Smith T.P.L."/>
            <person name="Murdoch B.M."/>
            <person name="Rosen B.D."/>
        </authorList>
    </citation>
    <scope>NUCLEOTIDE SEQUENCE [LARGE SCALE GENOMIC DNA]</scope>
    <source>
        <strain evidence="1">OAR_USU_Benz2616</strain>
    </source>
</reference>
<accession>A0AC11CCH2</accession>
<reference evidence="1" key="3">
    <citation type="submission" date="2025-09" db="UniProtKB">
        <authorList>
            <consortium name="Ensembl"/>
        </authorList>
    </citation>
    <scope>IDENTIFICATION</scope>
</reference>
<name>A0AC11CCH2_SHEEP</name>
<proteinExistence type="predicted"/>